<dbReference type="PANTHER" id="PTHR43806:SF11">
    <property type="entry name" value="CEREVISIN-RELATED"/>
    <property type="match status" value="1"/>
</dbReference>
<gene>
    <name evidence="9" type="ORF">ACFOUR_10895</name>
</gene>
<comment type="caution">
    <text evidence="9">The sequence shown here is derived from an EMBL/GenBank/DDBJ whole genome shotgun (WGS) entry which is preliminary data.</text>
</comment>
<keyword evidence="10" id="KW-1185">Reference proteome</keyword>
<dbReference type="InterPro" id="IPR016134">
    <property type="entry name" value="Dockerin_dom"/>
</dbReference>
<dbReference type="SUPFAM" id="SSF52743">
    <property type="entry name" value="Subtilisin-like"/>
    <property type="match status" value="1"/>
</dbReference>
<evidence type="ECO:0000256" key="3">
    <source>
        <dbReference type="ARBA" id="ARBA00022801"/>
    </source>
</evidence>
<feature type="active site" description="Charge relay system" evidence="5 6">
    <location>
        <position position="408"/>
    </location>
</feature>
<evidence type="ECO:0000313" key="9">
    <source>
        <dbReference type="EMBL" id="MFC3958871.1"/>
    </source>
</evidence>
<feature type="active site" description="Charge relay system" evidence="5 6">
    <location>
        <position position="231"/>
    </location>
</feature>
<dbReference type="PROSITE" id="PS51892">
    <property type="entry name" value="SUBTILASE"/>
    <property type="match status" value="1"/>
</dbReference>
<proteinExistence type="inferred from homology"/>
<dbReference type="PROSITE" id="PS00138">
    <property type="entry name" value="SUBTILASE_SER"/>
    <property type="match status" value="1"/>
</dbReference>
<dbReference type="InterPro" id="IPR036852">
    <property type="entry name" value="Peptidase_S8/S53_dom_sf"/>
</dbReference>
<dbReference type="Gene3D" id="2.60.40.10">
    <property type="entry name" value="Immunoglobulins"/>
    <property type="match status" value="1"/>
</dbReference>
<organism evidence="9 10">
    <name type="scientific">Halovivax cerinus</name>
    <dbReference type="NCBI Taxonomy" id="1487865"/>
    <lineage>
        <taxon>Archaea</taxon>
        <taxon>Methanobacteriati</taxon>
        <taxon>Methanobacteriota</taxon>
        <taxon>Stenosarchaea group</taxon>
        <taxon>Halobacteria</taxon>
        <taxon>Halobacteriales</taxon>
        <taxon>Natrialbaceae</taxon>
        <taxon>Halovivax</taxon>
    </lineage>
</organism>
<evidence type="ECO:0000256" key="4">
    <source>
        <dbReference type="ARBA" id="ARBA00022825"/>
    </source>
</evidence>
<keyword evidence="4 6" id="KW-0720">Serine protease</keyword>
<dbReference type="PROSITE" id="PS00137">
    <property type="entry name" value="SUBTILASE_HIS"/>
    <property type="match status" value="1"/>
</dbReference>
<evidence type="ECO:0000256" key="7">
    <source>
        <dbReference type="SAM" id="MobiDB-lite"/>
    </source>
</evidence>
<dbReference type="GO" id="GO:0004252">
    <property type="term" value="F:serine-type endopeptidase activity"/>
    <property type="evidence" value="ECO:0007669"/>
    <property type="project" value="UniProtKB-UniRule"/>
</dbReference>
<keyword evidence="3 6" id="KW-0378">Hydrolase</keyword>
<evidence type="ECO:0000256" key="5">
    <source>
        <dbReference type="PIRSR" id="PIRSR615500-1"/>
    </source>
</evidence>
<dbReference type="InterPro" id="IPR023828">
    <property type="entry name" value="Peptidase_S8_Ser-AS"/>
</dbReference>
<evidence type="ECO:0000256" key="6">
    <source>
        <dbReference type="PROSITE-ProRule" id="PRU01240"/>
    </source>
</evidence>
<dbReference type="InterPro" id="IPR015500">
    <property type="entry name" value="Peptidase_S8_subtilisin-rel"/>
</dbReference>
<dbReference type="CDD" id="cd08547">
    <property type="entry name" value="Type_II_cohesin"/>
    <property type="match status" value="2"/>
</dbReference>
<dbReference type="InterPro" id="IPR050131">
    <property type="entry name" value="Peptidase_S8_subtilisin-like"/>
</dbReference>
<dbReference type="PANTHER" id="PTHR43806">
    <property type="entry name" value="PEPTIDASE S8"/>
    <property type="match status" value="1"/>
</dbReference>
<evidence type="ECO:0000256" key="1">
    <source>
        <dbReference type="ARBA" id="ARBA00011073"/>
    </source>
</evidence>
<dbReference type="AlphaFoldDB" id="A0ABD5NPE9"/>
<dbReference type="GO" id="GO:0006508">
    <property type="term" value="P:proteolysis"/>
    <property type="evidence" value="ECO:0007669"/>
    <property type="project" value="UniProtKB-KW"/>
</dbReference>
<dbReference type="Pfam" id="PF00963">
    <property type="entry name" value="Cohesin"/>
    <property type="match status" value="2"/>
</dbReference>
<dbReference type="GeneID" id="73901806"/>
<dbReference type="PRINTS" id="PR00723">
    <property type="entry name" value="SUBTILISIN"/>
</dbReference>
<evidence type="ECO:0000256" key="2">
    <source>
        <dbReference type="ARBA" id="ARBA00022670"/>
    </source>
</evidence>
<dbReference type="InterPro" id="IPR022398">
    <property type="entry name" value="Peptidase_S8_His-AS"/>
</dbReference>
<comment type="similarity">
    <text evidence="1 6">Belongs to the peptidase S8 family.</text>
</comment>
<dbReference type="InterPro" id="IPR008965">
    <property type="entry name" value="CBM2/CBM3_carb-bd_dom_sf"/>
</dbReference>
<dbReference type="Pfam" id="PF00082">
    <property type="entry name" value="Peptidase_S8"/>
    <property type="match status" value="1"/>
</dbReference>
<protein>
    <submittedName>
        <fullName evidence="9">S8 family serine peptidase</fullName>
    </submittedName>
</protein>
<dbReference type="RefSeq" id="WP_256532704.1">
    <property type="nucleotide sequence ID" value="NZ_CP101824.1"/>
</dbReference>
<dbReference type="InterPro" id="IPR036439">
    <property type="entry name" value="Dockerin_dom_sf"/>
</dbReference>
<dbReference type="InterPro" id="IPR013783">
    <property type="entry name" value="Ig-like_fold"/>
</dbReference>
<name>A0ABD5NPE9_9EURY</name>
<sequence length="908" mass="94244">MRQHTTRLVAVVFAALLVGAVFVPLGAATTVPVERQALDTTNAVDATPTQIDESLADESGDTRLFLYLPDIDASTRQAGPDAVVSALKSTAEETQGPALDELGEYDAVTVEDTFWIRNSVLVTADLDEIDLETLAGVKGVERILPAETLEIPDPVESSENDPEPLHDITYGIDMLNVHDVWDEFDVDGEGVRVAVADTGVYADHPDIELAAEDGWYDATGGSSTPVDSFGHGTHVSGTIAGGNASDVQIGVAPGVELANVRVCPGSTCDPAAIMESFEWAVETDSNILNFSLGGPPSGSYVEPVYNTMDAGTLVVAGAGNSGEGTVISPAAPYDSIAAGAVDENHTVADFSAGTLIEEGTFQGNWMDHWPDQYIAPDATTPGVDVYSADSPDGDMCDEGEYCEVSGTSMATPHMSGVAALVMSANPDLDPWEVKDVLVESTWKPDDWDPNDAQHYNPDTDRDSRYGTGIVDAYEAVSQVADPPGQAEFDVTIDGTNSPVAAGDELVVDVTVENLGDESGTQTIELADFDGTVVDSESVSLAAGDSTQLELGWSTTADDAGSGDVTVSSADHDDSAPVTIEADEPPEEGFIRVGEATVGEGETATVSLDTDLDAIAGYQARINYDPSVVDFVEADGVDIADPTVNDEDGTVTLSASQASGVDAPTLADLTFETVGSEGDATDLTFDQAFTQLNTEDEIVQPAEYLAGSIEVGADEPPAEGVIRLGNASASAGETATVALDTDLDGTAGYQARITYDASVFDFVEAEGVDLNDPVVNDEDGTLTLTQSQANGVDAPTLAELTFEAVGDEGDATDLTFDQAFTQLNTEDSTVEPSEYVDGALTIGDGGCALPGDVDGSGDVTSIDVTKTQQHIAGLDPGEFNADCGDLTGDGEITPADVTAIQQIIVGVAA</sequence>
<evidence type="ECO:0000259" key="8">
    <source>
        <dbReference type="PROSITE" id="PS51766"/>
    </source>
</evidence>
<accession>A0ABD5NPE9</accession>
<feature type="region of interest" description="Disordered" evidence="7">
    <location>
        <begin position="554"/>
        <end position="577"/>
    </location>
</feature>
<dbReference type="EMBL" id="JBHSAQ010000009">
    <property type="protein sequence ID" value="MFC3958871.1"/>
    <property type="molecule type" value="Genomic_DNA"/>
</dbReference>
<dbReference type="SUPFAM" id="SSF63446">
    <property type="entry name" value="Type I dockerin domain"/>
    <property type="match status" value="1"/>
</dbReference>
<evidence type="ECO:0000313" key="10">
    <source>
        <dbReference type="Proteomes" id="UP001595846"/>
    </source>
</evidence>
<dbReference type="Gene3D" id="1.10.1330.10">
    <property type="entry name" value="Dockerin domain"/>
    <property type="match status" value="1"/>
</dbReference>
<dbReference type="InterPro" id="IPR002105">
    <property type="entry name" value="Dockerin_1_rpt"/>
</dbReference>
<dbReference type="Gene3D" id="2.60.40.680">
    <property type="match status" value="2"/>
</dbReference>
<feature type="domain" description="Dockerin" evidence="8">
    <location>
        <begin position="845"/>
        <end position="908"/>
    </location>
</feature>
<dbReference type="InterPro" id="IPR000209">
    <property type="entry name" value="Peptidase_S8/S53_dom"/>
</dbReference>
<dbReference type="Proteomes" id="UP001595846">
    <property type="component" value="Unassembled WGS sequence"/>
</dbReference>
<dbReference type="Pfam" id="PF00404">
    <property type="entry name" value="Dockerin_1"/>
    <property type="match status" value="1"/>
</dbReference>
<keyword evidence="2 6" id="KW-0645">Protease</keyword>
<dbReference type="SUPFAM" id="SSF49384">
    <property type="entry name" value="Carbohydrate-binding domain"/>
    <property type="match status" value="2"/>
</dbReference>
<reference evidence="9 10" key="1">
    <citation type="journal article" date="2019" name="Int. J. Syst. Evol. Microbiol.">
        <title>The Global Catalogue of Microorganisms (GCM) 10K type strain sequencing project: providing services to taxonomists for standard genome sequencing and annotation.</title>
        <authorList>
            <consortium name="The Broad Institute Genomics Platform"/>
            <consortium name="The Broad Institute Genome Sequencing Center for Infectious Disease"/>
            <person name="Wu L."/>
            <person name="Ma J."/>
        </authorList>
    </citation>
    <scope>NUCLEOTIDE SEQUENCE [LARGE SCALE GENOMIC DNA]</scope>
    <source>
        <strain evidence="9 10">IBRC-M 10256</strain>
    </source>
</reference>
<feature type="region of interest" description="Disordered" evidence="7">
    <location>
        <begin position="444"/>
        <end position="463"/>
    </location>
</feature>
<feature type="active site" description="Charge relay system" evidence="5 6">
    <location>
        <position position="197"/>
    </location>
</feature>
<dbReference type="InterPro" id="IPR002102">
    <property type="entry name" value="Cohesin_dom"/>
</dbReference>
<dbReference type="PROSITE" id="PS51766">
    <property type="entry name" value="DOCKERIN"/>
    <property type="match status" value="1"/>
</dbReference>
<dbReference type="Gene3D" id="3.40.50.200">
    <property type="entry name" value="Peptidase S8/S53 domain"/>
    <property type="match status" value="1"/>
</dbReference>
<dbReference type="CDD" id="cd14256">
    <property type="entry name" value="Dockerin_I"/>
    <property type="match status" value="1"/>
</dbReference>